<reference evidence="1 2" key="1">
    <citation type="submission" date="2019-09" db="EMBL/GenBank/DDBJ databases">
        <authorList>
            <person name="Duangmal K."/>
            <person name="Teo W.F.A."/>
            <person name="Lipun K."/>
        </authorList>
    </citation>
    <scope>NUCLEOTIDE SEQUENCE [LARGE SCALE GENOMIC DNA]</scope>
    <source>
        <strain evidence="1 2">K1PN6</strain>
    </source>
</reference>
<name>A0A5N8WNB3_9ACTN</name>
<gene>
    <name evidence="1" type="ORF">FPZ41_03610</name>
</gene>
<organism evidence="1 2">
    <name type="scientific">Streptomyces acidicola</name>
    <dbReference type="NCBI Taxonomy" id="2596892"/>
    <lineage>
        <taxon>Bacteria</taxon>
        <taxon>Bacillati</taxon>
        <taxon>Actinomycetota</taxon>
        <taxon>Actinomycetes</taxon>
        <taxon>Kitasatosporales</taxon>
        <taxon>Streptomycetaceae</taxon>
        <taxon>Streptomyces</taxon>
    </lineage>
</organism>
<dbReference type="Proteomes" id="UP000373149">
    <property type="component" value="Unassembled WGS sequence"/>
</dbReference>
<dbReference type="NCBIfam" id="NF038155">
    <property type="entry name" value="lanthi_I_FDLD"/>
    <property type="match status" value="1"/>
</dbReference>
<dbReference type="EMBL" id="VMNX01000005">
    <property type="protein sequence ID" value="MPY47725.1"/>
    <property type="molecule type" value="Genomic_DNA"/>
</dbReference>
<proteinExistence type="predicted"/>
<protein>
    <recommendedName>
        <fullName evidence="3">Lantibiotic</fullName>
    </recommendedName>
</protein>
<comment type="caution">
    <text evidence="1">The sequence shown here is derived from an EMBL/GenBank/DDBJ whole genome shotgun (WGS) entry which is preliminary data.</text>
</comment>
<evidence type="ECO:0008006" key="3">
    <source>
        <dbReference type="Google" id="ProtNLM"/>
    </source>
</evidence>
<sequence length="62" mass="6240">MSDAFDLDARISAPSAGPAGEQAPLPSISQIATKTVCTKSVCQVTSTCACTSVCTVFCSPGK</sequence>
<dbReference type="RefSeq" id="WP_152859003.1">
    <property type="nucleotide sequence ID" value="NZ_VMNX01000005.1"/>
</dbReference>
<dbReference type="AlphaFoldDB" id="A0A5N8WNB3"/>
<keyword evidence="2" id="KW-1185">Reference proteome</keyword>
<evidence type="ECO:0000313" key="2">
    <source>
        <dbReference type="Proteomes" id="UP000373149"/>
    </source>
</evidence>
<accession>A0A5N8WNB3</accession>
<evidence type="ECO:0000313" key="1">
    <source>
        <dbReference type="EMBL" id="MPY47725.1"/>
    </source>
</evidence>